<organism evidence="1 2">
    <name type="scientific">Cloacibacterium normanense</name>
    <dbReference type="NCBI Taxonomy" id="237258"/>
    <lineage>
        <taxon>Bacteria</taxon>
        <taxon>Pseudomonadati</taxon>
        <taxon>Bacteroidota</taxon>
        <taxon>Flavobacteriia</taxon>
        <taxon>Flavobacteriales</taxon>
        <taxon>Weeksellaceae</taxon>
    </lineage>
</organism>
<protein>
    <submittedName>
        <fullName evidence="1">Uncharacterized protein</fullName>
    </submittedName>
</protein>
<dbReference type="RefSeq" id="WP_104792398.1">
    <property type="nucleotide sequence ID" value="NZ_PTPZ01000001.1"/>
</dbReference>
<dbReference type="EMBL" id="PTPZ01000001">
    <property type="protein sequence ID" value="PPZ92586.1"/>
    <property type="molecule type" value="Genomic_DNA"/>
</dbReference>
<accession>A0A2S7I7P5</accession>
<reference evidence="1 2" key="1">
    <citation type="submission" date="2018-02" db="EMBL/GenBank/DDBJ databases">
        <title>Draft genome sequence of bacterial isolates from marine environment.</title>
        <authorList>
            <person name="Singh S.K."/>
            <person name="Hill R."/>
            <person name="Major S."/>
            <person name="Cai H."/>
            <person name="Li Y."/>
        </authorList>
    </citation>
    <scope>NUCLEOTIDE SEQUENCE [LARGE SCALE GENOMIC DNA]</scope>
    <source>
        <strain evidence="1 2">IMET F</strain>
    </source>
</reference>
<evidence type="ECO:0000313" key="1">
    <source>
        <dbReference type="EMBL" id="PPZ92586.1"/>
    </source>
</evidence>
<comment type="caution">
    <text evidence="1">The sequence shown here is derived from an EMBL/GenBank/DDBJ whole genome shotgun (WGS) entry which is preliminary data.</text>
</comment>
<evidence type="ECO:0000313" key="2">
    <source>
        <dbReference type="Proteomes" id="UP000238565"/>
    </source>
</evidence>
<name>A0A2S7I7P5_9FLAO</name>
<gene>
    <name evidence="1" type="ORF">C3729_00800</name>
</gene>
<dbReference type="Proteomes" id="UP000238565">
    <property type="component" value="Unassembled WGS sequence"/>
</dbReference>
<proteinExistence type="predicted"/>
<dbReference type="AlphaFoldDB" id="A0A2S7I7P5"/>
<sequence>MKTHEKKFEDIYNLLKEKLGERVIFSQGHETKFLELKDSNFWLSMNKDELTVGFGLNHSHYSEDYNNLENGIIRVFDLLTNQIKTTLHIKGDYIYKEITEIIYSNGKTVNIGKSSILFYPFWKKKKIITKYSDVIIEKNKIELEFNKI</sequence>